<evidence type="ECO:0000256" key="11">
    <source>
        <dbReference type="SAM" id="MobiDB-lite"/>
    </source>
</evidence>
<dbReference type="Gene3D" id="2.10.25.10">
    <property type="entry name" value="Laminin"/>
    <property type="match status" value="3"/>
</dbReference>
<evidence type="ECO:0000313" key="14">
    <source>
        <dbReference type="EMBL" id="KAK3539648.1"/>
    </source>
</evidence>
<dbReference type="SMART" id="SM00180">
    <property type="entry name" value="EGF_Lam"/>
    <property type="match status" value="2"/>
</dbReference>
<dbReference type="CDD" id="cd00055">
    <property type="entry name" value="EGF_Lam"/>
    <property type="match status" value="2"/>
</dbReference>
<evidence type="ECO:0000256" key="1">
    <source>
        <dbReference type="ARBA" id="ARBA00022729"/>
    </source>
</evidence>
<organism evidence="14 15">
    <name type="scientific">Hemibagrus guttatus</name>
    <dbReference type="NCBI Taxonomy" id="175788"/>
    <lineage>
        <taxon>Eukaryota</taxon>
        <taxon>Metazoa</taxon>
        <taxon>Chordata</taxon>
        <taxon>Craniata</taxon>
        <taxon>Vertebrata</taxon>
        <taxon>Euteleostomi</taxon>
        <taxon>Actinopterygii</taxon>
        <taxon>Neopterygii</taxon>
        <taxon>Teleostei</taxon>
        <taxon>Ostariophysi</taxon>
        <taxon>Siluriformes</taxon>
        <taxon>Bagridae</taxon>
        <taxon>Hemibagrus</taxon>
    </lineage>
</organism>
<dbReference type="GO" id="GO:0009888">
    <property type="term" value="P:tissue development"/>
    <property type="evidence" value="ECO:0007669"/>
    <property type="project" value="TreeGrafter"/>
</dbReference>
<evidence type="ECO:0000256" key="2">
    <source>
        <dbReference type="ARBA" id="ARBA00022737"/>
    </source>
</evidence>
<feature type="disulfide bond" evidence="10">
    <location>
        <begin position="379"/>
        <end position="391"/>
    </location>
</feature>
<feature type="disulfide bond" evidence="9">
    <location>
        <begin position="447"/>
        <end position="456"/>
    </location>
</feature>
<feature type="compositionally biased region" description="Polar residues" evidence="11">
    <location>
        <begin position="189"/>
        <end position="205"/>
    </location>
</feature>
<evidence type="ECO:0000256" key="7">
    <source>
        <dbReference type="ARBA" id="ARBA00068906"/>
    </source>
</evidence>
<evidence type="ECO:0000313" key="15">
    <source>
        <dbReference type="Proteomes" id="UP001274896"/>
    </source>
</evidence>
<dbReference type="Pfam" id="PF24973">
    <property type="entry name" value="EGF_LMN_ATRN"/>
    <property type="match status" value="1"/>
</dbReference>
<evidence type="ECO:0000259" key="12">
    <source>
        <dbReference type="PROSITE" id="PS50026"/>
    </source>
</evidence>
<dbReference type="PROSITE" id="PS00022">
    <property type="entry name" value="EGF_1"/>
    <property type="match status" value="1"/>
</dbReference>
<dbReference type="GO" id="GO:0009887">
    <property type="term" value="P:animal organ morphogenesis"/>
    <property type="evidence" value="ECO:0007669"/>
    <property type="project" value="TreeGrafter"/>
</dbReference>
<feature type="compositionally biased region" description="Basic and acidic residues" evidence="11">
    <location>
        <begin position="258"/>
        <end position="269"/>
    </location>
</feature>
<evidence type="ECO:0000256" key="5">
    <source>
        <dbReference type="ARBA" id="ARBA00023292"/>
    </source>
</evidence>
<reference evidence="14" key="1">
    <citation type="submission" date="2023-06" db="EMBL/GenBank/DDBJ databases">
        <title>Male Hemibagrus guttatus genome.</title>
        <authorList>
            <person name="Bian C."/>
        </authorList>
    </citation>
    <scope>NUCLEOTIDE SEQUENCE</scope>
    <source>
        <strain evidence="14">Male_cb2023</strain>
        <tissue evidence="14">Muscle</tissue>
    </source>
</reference>
<feature type="compositionally biased region" description="Pro residues" evidence="11">
    <location>
        <begin position="104"/>
        <end position="113"/>
    </location>
</feature>
<dbReference type="Pfam" id="PF00053">
    <property type="entry name" value="EGF_laminin"/>
    <property type="match status" value="1"/>
</dbReference>
<evidence type="ECO:0000256" key="8">
    <source>
        <dbReference type="ARBA" id="ARBA00079146"/>
    </source>
</evidence>
<accession>A0AAE0R1L6</accession>
<protein>
    <recommendedName>
        <fullName evidence="7">Netrin-G2</fullName>
    </recommendedName>
    <alternativeName>
        <fullName evidence="8">Laminet-2</fullName>
    </alternativeName>
</protein>
<keyword evidence="4" id="KW-0325">Glycoprotein</keyword>
<feature type="domain" description="EGF-like" evidence="12">
    <location>
        <begin position="422"/>
        <end position="457"/>
    </location>
</feature>
<dbReference type="FunFam" id="2.10.25.10:FF:000180">
    <property type="entry name" value="Netrin G2"/>
    <property type="match status" value="1"/>
</dbReference>
<dbReference type="PROSITE" id="PS50026">
    <property type="entry name" value="EGF_3"/>
    <property type="match status" value="1"/>
</dbReference>
<evidence type="ECO:0000259" key="13">
    <source>
        <dbReference type="PROSITE" id="PS50027"/>
    </source>
</evidence>
<dbReference type="PROSITE" id="PS01248">
    <property type="entry name" value="EGF_LAM_1"/>
    <property type="match status" value="1"/>
</dbReference>
<sequence>MSLTTEAVTRANDVLTPADDVIASAMDDAAPTTISASLATDEVAQTTNEMRGTNIPATGGIDPVAKIVPLSTDSILLTFDDVIQGFGAITTTKAMAPAKYTPSPALPTVPPKGLPVIPTLESAKTVPPDSSLPKPPSPDSFNLEVLAPEPNAPEATALEVSPPKASAPEVSPPEAPPPEVASNEESPQIPASKSNSLDTAPSSEALSPDAPSLEASVPKSPPLDAEGPKAPPTNEVVSLPDAVLPIPKAKHGTSDLPLIDKKEKSESAKSRHHGKEKKKPVSVKEDTESPKAGKSKHSKEEKKEMEKYKEKDYERKEHGEKDCECYGHSNRCSYIDFINIITCVSCKHNTRGQNCQHCRLGYFRNASAELDDENVCIECNCNQLGSLHARCNETGFCQCREGTTGQKCEDCLAGYNWKQGCFPNVCDDELLLCMNGGTCFQNQKCICPPDFKGILCEQMRCDGEKGCNGSPACYLSLLTVLLCFLANSVLKASA</sequence>
<comment type="caution">
    <text evidence="14">The sequence shown here is derived from an EMBL/GenBank/DDBJ whole genome shotgun (WGS) entry which is preliminary data.</text>
</comment>
<evidence type="ECO:0000256" key="4">
    <source>
        <dbReference type="ARBA" id="ARBA00023180"/>
    </source>
</evidence>
<dbReference type="FunFam" id="2.10.25.10:FF:000112">
    <property type="entry name" value="Netrin G1"/>
    <property type="match status" value="1"/>
</dbReference>
<feature type="region of interest" description="Disordered" evidence="11">
    <location>
        <begin position="102"/>
        <end position="313"/>
    </location>
</feature>
<dbReference type="Proteomes" id="UP001274896">
    <property type="component" value="Unassembled WGS sequence"/>
</dbReference>
<feature type="compositionally biased region" description="Basic and acidic residues" evidence="11">
    <location>
        <begin position="282"/>
        <end position="291"/>
    </location>
</feature>
<proteinExistence type="predicted"/>
<dbReference type="SUPFAM" id="SSF57196">
    <property type="entry name" value="EGF/Laminin"/>
    <property type="match status" value="2"/>
</dbReference>
<feature type="compositionally biased region" description="Basic and acidic residues" evidence="11">
    <location>
        <begin position="298"/>
        <end position="313"/>
    </location>
</feature>
<feature type="domain" description="Laminin EGF-like" evidence="13">
    <location>
        <begin position="379"/>
        <end position="423"/>
    </location>
</feature>
<comment type="caution">
    <text evidence="9">Lacks conserved residue(s) required for the propagation of feature annotation.</text>
</comment>
<dbReference type="InterPro" id="IPR050440">
    <property type="entry name" value="Laminin/Netrin_ECM"/>
</dbReference>
<comment type="subunit">
    <text evidence="6">Interacts with LRRC4.</text>
</comment>
<keyword evidence="2" id="KW-0677">Repeat</keyword>
<evidence type="ECO:0000256" key="3">
    <source>
        <dbReference type="ARBA" id="ARBA00023157"/>
    </source>
</evidence>
<dbReference type="AlphaFoldDB" id="A0AAE0R1L6"/>
<dbReference type="InterPro" id="IPR056863">
    <property type="entry name" value="LMN_ATRN_NET-like_EGF"/>
</dbReference>
<dbReference type="PANTHER" id="PTHR10574">
    <property type="entry name" value="NETRIN/LAMININ-RELATED"/>
    <property type="match status" value="1"/>
</dbReference>
<feature type="compositionally biased region" description="Basic residues" evidence="11">
    <location>
        <begin position="270"/>
        <end position="281"/>
    </location>
</feature>
<dbReference type="EMBL" id="JAUCMX010000007">
    <property type="protein sequence ID" value="KAK3539648.1"/>
    <property type="molecule type" value="Genomic_DNA"/>
</dbReference>
<gene>
    <name evidence="14" type="ORF">QTP70_011098</name>
</gene>
<feature type="disulfide bond" evidence="10">
    <location>
        <begin position="399"/>
        <end position="408"/>
    </location>
</feature>
<dbReference type="GO" id="GO:0007409">
    <property type="term" value="P:axonogenesis"/>
    <property type="evidence" value="ECO:0007669"/>
    <property type="project" value="TreeGrafter"/>
</dbReference>
<feature type="compositionally biased region" description="Pro residues" evidence="11">
    <location>
        <begin position="170"/>
        <end position="179"/>
    </location>
</feature>
<keyword evidence="5 10" id="KW-0424">Laminin EGF-like domain</keyword>
<dbReference type="PANTHER" id="PTHR10574:SF27">
    <property type="entry name" value="NETRIN-G2"/>
    <property type="match status" value="1"/>
</dbReference>
<dbReference type="FunFam" id="2.10.25.10:FF:000439">
    <property type="entry name" value="Netrin G2"/>
    <property type="match status" value="1"/>
</dbReference>
<keyword evidence="3 9" id="KW-1015">Disulfide bond</keyword>
<dbReference type="InterPro" id="IPR002049">
    <property type="entry name" value="LE_dom"/>
</dbReference>
<dbReference type="PROSITE" id="PS50027">
    <property type="entry name" value="EGF_LAM_2"/>
    <property type="match status" value="1"/>
</dbReference>
<keyword evidence="1" id="KW-0732">Signal</keyword>
<evidence type="ECO:0000256" key="6">
    <source>
        <dbReference type="ARBA" id="ARBA00065506"/>
    </source>
</evidence>
<keyword evidence="15" id="KW-1185">Reference proteome</keyword>
<name>A0AAE0R1L6_9TELE</name>
<evidence type="ECO:0000256" key="9">
    <source>
        <dbReference type="PROSITE-ProRule" id="PRU00076"/>
    </source>
</evidence>
<keyword evidence="9" id="KW-0245">EGF-like domain</keyword>
<dbReference type="InterPro" id="IPR000742">
    <property type="entry name" value="EGF"/>
</dbReference>
<evidence type="ECO:0000256" key="10">
    <source>
        <dbReference type="PROSITE-ProRule" id="PRU00460"/>
    </source>
</evidence>
<feature type="compositionally biased region" description="Low complexity" evidence="11">
    <location>
        <begin position="160"/>
        <end position="169"/>
    </location>
</feature>